<evidence type="ECO:0000259" key="14">
    <source>
        <dbReference type="PROSITE" id="PS50053"/>
    </source>
</evidence>
<feature type="domain" description="S5 DRBM" evidence="15">
    <location>
        <begin position="151"/>
        <end position="215"/>
    </location>
</feature>
<dbReference type="GO" id="GO:0003723">
    <property type="term" value="F:RNA binding"/>
    <property type="evidence" value="ECO:0007669"/>
    <property type="project" value="InterPro"/>
</dbReference>
<dbReference type="InterPro" id="IPR019954">
    <property type="entry name" value="Ubiquitin_CS"/>
</dbReference>
<comment type="caution">
    <text evidence="16">The sequence shown here is derived from an EMBL/GenBank/DDBJ whole genome shotgun (WGS) entry which is preliminary data.</text>
</comment>
<dbReference type="FunFam" id="3.10.20.90:FF:000158">
    <property type="entry name" value="Polyubiquitin 5"/>
    <property type="match status" value="8"/>
</dbReference>
<dbReference type="SUPFAM" id="SSF54236">
    <property type="entry name" value="Ubiquitin-like"/>
    <property type="match status" value="8"/>
</dbReference>
<feature type="domain" description="Ubiquitin-like" evidence="14">
    <location>
        <begin position="967"/>
        <end position="1042"/>
    </location>
</feature>
<evidence type="ECO:0000256" key="4">
    <source>
        <dbReference type="ARBA" id="ARBA00008945"/>
    </source>
</evidence>
<evidence type="ECO:0000256" key="6">
    <source>
        <dbReference type="ARBA" id="ARBA00022499"/>
    </source>
</evidence>
<feature type="domain" description="Ubiquitin-like" evidence="14">
    <location>
        <begin position="663"/>
        <end position="738"/>
    </location>
</feature>
<organism evidence="16 17">
    <name type="scientific">Adineta steineri</name>
    <dbReference type="NCBI Taxonomy" id="433720"/>
    <lineage>
        <taxon>Eukaryota</taxon>
        <taxon>Metazoa</taxon>
        <taxon>Spiralia</taxon>
        <taxon>Gnathifera</taxon>
        <taxon>Rotifera</taxon>
        <taxon>Eurotatoria</taxon>
        <taxon>Bdelloidea</taxon>
        <taxon>Adinetida</taxon>
        <taxon>Adinetidae</taxon>
        <taxon>Adineta</taxon>
    </lineage>
</organism>
<evidence type="ECO:0000256" key="5">
    <source>
        <dbReference type="ARBA" id="ARBA00022490"/>
    </source>
</evidence>
<dbReference type="InterPro" id="IPR005324">
    <property type="entry name" value="Ribosomal_uS5_C"/>
</dbReference>
<dbReference type="SUPFAM" id="SSF54211">
    <property type="entry name" value="Ribosomal protein S5 domain 2-like"/>
    <property type="match status" value="1"/>
</dbReference>
<dbReference type="InterPro" id="IPR013810">
    <property type="entry name" value="Ribosomal_uS5_N"/>
</dbReference>
<evidence type="ECO:0000313" key="16">
    <source>
        <dbReference type="EMBL" id="CAF0921294.1"/>
    </source>
</evidence>
<feature type="domain" description="Ubiquitin-like" evidence="14">
    <location>
        <begin position="815"/>
        <end position="890"/>
    </location>
</feature>
<dbReference type="Pfam" id="PF00240">
    <property type="entry name" value="ubiquitin"/>
    <property type="match status" value="8"/>
</dbReference>
<keyword evidence="6" id="KW-1017">Isopeptide bond</keyword>
<dbReference type="AlphaFoldDB" id="A0A814B3I1"/>
<evidence type="ECO:0000256" key="3">
    <source>
        <dbReference type="ARBA" id="ARBA00008430"/>
    </source>
</evidence>
<keyword evidence="8 11" id="KW-0689">Ribosomal protein</keyword>
<feature type="domain" description="Ubiquitin-like" evidence="14">
    <location>
        <begin position="435"/>
        <end position="510"/>
    </location>
</feature>
<dbReference type="GO" id="GO:0006412">
    <property type="term" value="P:translation"/>
    <property type="evidence" value="ECO:0007669"/>
    <property type="project" value="InterPro"/>
</dbReference>
<evidence type="ECO:0000256" key="12">
    <source>
        <dbReference type="RuleBase" id="RU003823"/>
    </source>
</evidence>
<evidence type="ECO:0000256" key="9">
    <source>
        <dbReference type="ARBA" id="ARBA00023242"/>
    </source>
</evidence>
<evidence type="ECO:0000259" key="15">
    <source>
        <dbReference type="PROSITE" id="PS50881"/>
    </source>
</evidence>
<evidence type="ECO:0000256" key="7">
    <source>
        <dbReference type="ARBA" id="ARBA00022843"/>
    </source>
</evidence>
<dbReference type="Pfam" id="PF03719">
    <property type="entry name" value="Ribosomal_S5_C"/>
    <property type="match status" value="1"/>
</dbReference>
<keyword evidence="9" id="KW-0539">Nucleus</keyword>
<reference evidence="16" key="1">
    <citation type="submission" date="2021-02" db="EMBL/GenBank/DDBJ databases">
        <authorList>
            <person name="Nowell W R."/>
        </authorList>
    </citation>
    <scope>NUCLEOTIDE SEQUENCE</scope>
</reference>
<protein>
    <submittedName>
        <fullName evidence="16">Uncharacterized protein</fullName>
    </submittedName>
</protein>
<dbReference type="PROSITE" id="PS00585">
    <property type="entry name" value="RIBOSOMAL_S5"/>
    <property type="match status" value="1"/>
</dbReference>
<dbReference type="InterPro" id="IPR019956">
    <property type="entry name" value="Ubiquitin_dom"/>
</dbReference>
<dbReference type="GO" id="GO:1990904">
    <property type="term" value="C:ribonucleoprotein complex"/>
    <property type="evidence" value="ECO:0007669"/>
    <property type="project" value="UniProtKB-UniRule"/>
</dbReference>
<comment type="similarity">
    <text evidence="3">Belongs to the ubiquitin family.</text>
</comment>
<dbReference type="InterPro" id="IPR014721">
    <property type="entry name" value="Ribsml_uS5_D2-typ_fold_subgr"/>
</dbReference>
<dbReference type="Proteomes" id="UP000663891">
    <property type="component" value="Unassembled WGS sequence"/>
</dbReference>
<gene>
    <name evidence="16" type="ORF">VCS650_LOCUS10389</name>
</gene>
<dbReference type="SMART" id="SM00213">
    <property type="entry name" value="UBQ"/>
    <property type="match status" value="8"/>
</dbReference>
<evidence type="ECO:0000256" key="8">
    <source>
        <dbReference type="ARBA" id="ARBA00022980"/>
    </source>
</evidence>
<feature type="domain" description="Ubiquitin-like" evidence="14">
    <location>
        <begin position="739"/>
        <end position="814"/>
    </location>
</feature>
<dbReference type="EMBL" id="CAJNON010000074">
    <property type="protein sequence ID" value="CAF0921294.1"/>
    <property type="molecule type" value="Genomic_DNA"/>
</dbReference>
<dbReference type="Gene3D" id="3.30.230.10">
    <property type="match status" value="1"/>
</dbReference>
<dbReference type="GO" id="GO:0005840">
    <property type="term" value="C:ribosome"/>
    <property type="evidence" value="ECO:0007669"/>
    <property type="project" value="UniProtKB-KW"/>
</dbReference>
<dbReference type="Gene3D" id="3.30.160.20">
    <property type="match status" value="1"/>
</dbReference>
<dbReference type="PROSITE" id="PS50053">
    <property type="entry name" value="UBIQUITIN_2"/>
    <property type="match status" value="8"/>
</dbReference>
<proteinExistence type="inferred from homology"/>
<dbReference type="InterPro" id="IPR018192">
    <property type="entry name" value="Ribosomal_uS5_N_CS"/>
</dbReference>
<sequence length="1043" mass="119138">MLGALFQYAKKCPHVMIMPVRTSVYTNVTAQDLWKTITSVSNAGAKRGRAKRRGATKFKDLNFGQRIGQGKSNIQWPGLNAPIIQGRDIVPIMERPPDPTREQRLLEVRNRLDRFRRLSIPPSERGFTGGSPAGKSLGNPEPMNEITFENFDSRLVEFKTLQRTIGKIGRKKFVSAFVAVGNGQGLIGYGKALTQDAQQSLLKAKTMAARQLLYVPICDGHTIFHDFYEPYYFTKIRCEKRPPGYGLRCHRIIALICRLIGIKDMYAKIEGAINPQNLTKAFIRGLLKQKTYQDWANVKQLHLVEYRPENDYYPRLLASPNNNQPTRTSAEIDPDEDLDFERLCFEGRTLDRRQSGEQYEPWYAAKDKTRYGWYKYLRRRHWETVQENATIERLARMDEKRYDSYYRYPDEYHTDVLKQLKQRFSHRWYPRTTNMQIFVKTLTGKTITLEVEPSDTIENVKAKIQDKEGIPPDQQRLIFAGKQLEDGRTLSDYNIQKESTLHLVLRLRGGMQIFVKTLTGKTITLEVEPSDTIENVKAKIQDKEGIPPDQQRLIFAGKQLEDGRTLSDYNIQKESTLHLVLRLRGGMQIFVKTLTGKTITLEVEPSDTIENVKAKIQDKEGIPPDQQRLIFAGKQLEDGRTLSDYNIQKESTLHLVLRLRGGMQIFVKTLTGKTITLEVEPSDTIENVKAKIQDKEGIPPDQQRLIFAGKQLEDGRTLSDYNIQKESTLHLVLRLRGGMQIFVKTLTGKTITLEVEPSDTIENVKAKIQDKEGIPPDQQRLIFAGKQLEDGRTLSDYNIQKESTLHLVLRLRGGMQIFVKTLTGKTITLEVEPSDTIENVKAKIQDKEGIPPDQQRLIFAGKQLEDGRTLSDYNIQKESTLHLVLRLRGGMQIFVKTLTGKTITLEVEPSDTIENVKAKIQDKEGIPPDQQRLIFAGKQLEDGRTLSDYNIQKESTLHLVLRLRGGMQIFVKTLTGKTITLEVEPSDTIENVKAKIQDKEGIPPDQQRLIFAGKQLEDGRTLSDYNIQKESTLHLVLRLRGGQ</sequence>
<dbReference type="FunFam" id="3.30.230.10:FF:000002">
    <property type="entry name" value="30S ribosomal protein S5"/>
    <property type="match status" value="1"/>
</dbReference>
<evidence type="ECO:0000256" key="2">
    <source>
        <dbReference type="ARBA" id="ARBA00004496"/>
    </source>
</evidence>
<dbReference type="CDD" id="cd01803">
    <property type="entry name" value="Ubl_ubiquitin"/>
    <property type="match status" value="8"/>
</dbReference>
<evidence type="ECO:0000256" key="11">
    <source>
        <dbReference type="PROSITE-ProRule" id="PRU00268"/>
    </source>
</evidence>
<dbReference type="PROSITE" id="PS00299">
    <property type="entry name" value="UBIQUITIN_1"/>
    <property type="match status" value="8"/>
</dbReference>
<dbReference type="Pfam" id="PF21251">
    <property type="entry name" value="Ribosomal_uS5m_N"/>
    <property type="match status" value="1"/>
</dbReference>
<dbReference type="GO" id="GO:0003735">
    <property type="term" value="F:structural constituent of ribosome"/>
    <property type="evidence" value="ECO:0007669"/>
    <property type="project" value="UniProtKB-UniRule"/>
</dbReference>
<keyword evidence="10 11" id="KW-0687">Ribonucleoprotein</keyword>
<accession>A0A814B3I1</accession>
<feature type="region of interest" description="Disordered" evidence="13">
    <location>
        <begin position="120"/>
        <end position="140"/>
    </location>
</feature>
<evidence type="ECO:0000256" key="13">
    <source>
        <dbReference type="SAM" id="MobiDB-lite"/>
    </source>
</evidence>
<dbReference type="OrthoDB" id="9979733at2759"/>
<dbReference type="InterPro" id="IPR020568">
    <property type="entry name" value="Ribosomal_Su5_D2-typ_SF"/>
</dbReference>
<feature type="domain" description="Ubiquitin-like" evidence="14">
    <location>
        <begin position="511"/>
        <end position="586"/>
    </location>
</feature>
<dbReference type="PANTHER" id="PTHR10666">
    <property type="entry name" value="UBIQUITIN"/>
    <property type="match status" value="1"/>
</dbReference>
<comment type="similarity">
    <text evidence="4 12">Belongs to the universal ribosomal protein uS5 family.</text>
</comment>
<comment type="subcellular location">
    <subcellularLocation>
        <location evidence="2">Cytoplasm</location>
    </subcellularLocation>
    <subcellularLocation>
        <location evidence="1">Nucleus</location>
    </subcellularLocation>
</comment>
<evidence type="ECO:0000256" key="1">
    <source>
        <dbReference type="ARBA" id="ARBA00004123"/>
    </source>
</evidence>
<dbReference type="InterPro" id="IPR029071">
    <property type="entry name" value="Ubiquitin-like_domsf"/>
</dbReference>
<name>A0A814B3I1_9BILA</name>
<dbReference type="PROSITE" id="PS50881">
    <property type="entry name" value="S5_DSRBD"/>
    <property type="match status" value="1"/>
</dbReference>
<dbReference type="InterPro" id="IPR048584">
    <property type="entry name" value="Ribosomal_uS5m_N"/>
</dbReference>
<dbReference type="SUPFAM" id="SSF54768">
    <property type="entry name" value="dsRNA-binding domain-like"/>
    <property type="match status" value="1"/>
</dbReference>
<feature type="domain" description="Ubiquitin-like" evidence="14">
    <location>
        <begin position="587"/>
        <end position="662"/>
    </location>
</feature>
<keyword evidence="5" id="KW-0963">Cytoplasm</keyword>
<dbReference type="PRINTS" id="PR00348">
    <property type="entry name" value="UBIQUITIN"/>
</dbReference>
<keyword evidence="7" id="KW-0832">Ubl conjugation</keyword>
<dbReference type="InterPro" id="IPR050158">
    <property type="entry name" value="Ubiquitin_ubiquitin-like"/>
</dbReference>
<dbReference type="InterPro" id="IPR000626">
    <property type="entry name" value="Ubiquitin-like_dom"/>
</dbReference>
<feature type="domain" description="Ubiquitin-like" evidence="14">
    <location>
        <begin position="891"/>
        <end position="966"/>
    </location>
</feature>
<dbReference type="Pfam" id="PF00333">
    <property type="entry name" value="Ribosomal_S5"/>
    <property type="match status" value="1"/>
</dbReference>
<evidence type="ECO:0000256" key="10">
    <source>
        <dbReference type="ARBA" id="ARBA00023274"/>
    </source>
</evidence>
<evidence type="ECO:0000313" key="17">
    <source>
        <dbReference type="Proteomes" id="UP000663891"/>
    </source>
</evidence>
<dbReference type="Gene3D" id="3.10.20.90">
    <property type="entry name" value="Phosphatidylinositol 3-kinase Catalytic Subunit, Chain A, domain 1"/>
    <property type="match status" value="8"/>
</dbReference>
<dbReference type="GO" id="GO:0005737">
    <property type="term" value="C:cytoplasm"/>
    <property type="evidence" value="ECO:0007669"/>
    <property type="project" value="UniProtKB-SubCell"/>
</dbReference>
<dbReference type="GO" id="GO:0005634">
    <property type="term" value="C:nucleus"/>
    <property type="evidence" value="ECO:0007669"/>
    <property type="project" value="UniProtKB-SubCell"/>
</dbReference>